<dbReference type="GO" id="GO:0005829">
    <property type="term" value="C:cytosol"/>
    <property type="evidence" value="ECO:0007669"/>
    <property type="project" value="TreeGrafter"/>
</dbReference>
<evidence type="ECO:0000256" key="2">
    <source>
        <dbReference type="ARBA" id="ARBA00023125"/>
    </source>
</evidence>
<organism evidence="5 6">
    <name type="scientific">Paenibacillus nuruki</name>
    <dbReference type="NCBI Taxonomy" id="1886670"/>
    <lineage>
        <taxon>Bacteria</taxon>
        <taxon>Bacillati</taxon>
        <taxon>Bacillota</taxon>
        <taxon>Bacilli</taxon>
        <taxon>Bacillales</taxon>
        <taxon>Paenibacillaceae</taxon>
        <taxon>Paenibacillus</taxon>
    </lineage>
</organism>
<dbReference type="SUPFAM" id="SSF47413">
    <property type="entry name" value="lambda repressor-like DNA-binding domains"/>
    <property type="match status" value="1"/>
</dbReference>
<keyword evidence="3" id="KW-0804">Transcription</keyword>
<dbReference type="GO" id="GO:0008760">
    <property type="term" value="F:UDP-N-acetylglucosamine 1-carboxyvinyltransferase activity"/>
    <property type="evidence" value="ECO:0007669"/>
    <property type="project" value="UniProtKB-EC"/>
</dbReference>
<protein>
    <submittedName>
        <fullName evidence="5">UDP-N-acetylglucosamine 1-carboxyvinyltransferase</fullName>
        <ecNumber evidence="5">2.5.1.7</ecNumber>
    </submittedName>
</protein>
<name>A0A1E3L0J9_9BACL</name>
<dbReference type="InterPro" id="IPR010982">
    <property type="entry name" value="Lambda_DNA-bd_dom_sf"/>
</dbReference>
<evidence type="ECO:0000256" key="1">
    <source>
        <dbReference type="ARBA" id="ARBA00023015"/>
    </source>
</evidence>
<dbReference type="GO" id="GO:0003677">
    <property type="term" value="F:DNA binding"/>
    <property type="evidence" value="ECO:0007669"/>
    <property type="project" value="UniProtKB-KW"/>
</dbReference>
<dbReference type="InterPro" id="IPR001387">
    <property type="entry name" value="Cro/C1-type_HTH"/>
</dbReference>
<keyword evidence="5" id="KW-0808">Transferase</keyword>
<accession>A0A1E3L0J9</accession>
<comment type="caution">
    <text evidence="5">The sequence shown here is derived from an EMBL/GenBank/DDBJ whole genome shotgun (WGS) entry which is preliminary data.</text>
</comment>
<gene>
    <name evidence="5" type="ORF">PTI45_03381</name>
</gene>
<dbReference type="GO" id="GO:0003700">
    <property type="term" value="F:DNA-binding transcription factor activity"/>
    <property type="evidence" value="ECO:0007669"/>
    <property type="project" value="TreeGrafter"/>
</dbReference>
<feature type="domain" description="HTH cro/C1-type" evidence="4">
    <location>
        <begin position="12"/>
        <end position="66"/>
    </location>
</feature>
<reference evidence="5 6" key="1">
    <citation type="submission" date="2016-08" db="EMBL/GenBank/DDBJ databases">
        <title>Genome sequencing of Paenibacillus sp. TI45-13ar, isolated from Korean traditional nuruk.</title>
        <authorList>
            <person name="Kim S.-J."/>
        </authorList>
    </citation>
    <scope>NUCLEOTIDE SEQUENCE [LARGE SCALE GENOMIC DNA]</scope>
    <source>
        <strain evidence="5 6">TI45-13ar</strain>
    </source>
</reference>
<dbReference type="STRING" id="1886670.PTI45_03381"/>
<dbReference type="AlphaFoldDB" id="A0A1E3L0J9"/>
<dbReference type="SMART" id="SM00530">
    <property type="entry name" value="HTH_XRE"/>
    <property type="match status" value="1"/>
</dbReference>
<dbReference type="RefSeq" id="WP_069328766.1">
    <property type="nucleotide sequence ID" value="NZ_MDER01000064.1"/>
</dbReference>
<dbReference type="PROSITE" id="PS50943">
    <property type="entry name" value="HTH_CROC1"/>
    <property type="match status" value="1"/>
</dbReference>
<dbReference type="EC" id="2.5.1.7" evidence="5"/>
<dbReference type="CDD" id="cd00093">
    <property type="entry name" value="HTH_XRE"/>
    <property type="match status" value="1"/>
</dbReference>
<keyword evidence="2" id="KW-0238">DNA-binding</keyword>
<dbReference type="EMBL" id="MDER01000064">
    <property type="protein sequence ID" value="ODP27256.1"/>
    <property type="molecule type" value="Genomic_DNA"/>
</dbReference>
<evidence type="ECO:0000259" key="4">
    <source>
        <dbReference type="PROSITE" id="PS50943"/>
    </source>
</evidence>
<dbReference type="PANTHER" id="PTHR46797:SF23">
    <property type="entry name" value="HTH-TYPE TRANSCRIPTIONAL REGULATOR SUTR"/>
    <property type="match status" value="1"/>
</dbReference>
<dbReference type="Gene3D" id="1.10.260.40">
    <property type="entry name" value="lambda repressor-like DNA-binding domains"/>
    <property type="match status" value="1"/>
</dbReference>
<dbReference type="PANTHER" id="PTHR46797">
    <property type="entry name" value="HTH-TYPE TRANSCRIPTIONAL REGULATOR"/>
    <property type="match status" value="1"/>
</dbReference>
<evidence type="ECO:0000313" key="5">
    <source>
        <dbReference type="EMBL" id="ODP27256.1"/>
    </source>
</evidence>
<keyword evidence="6" id="KW-1185">Reference proteome</keyword>
<dbReference type="Proteomes" id="UP000094578">
    <property type="component" value="Unassembled WGS sequence"/>
</dbReference>
<evidence type="ECO:0000313" key="6">
    <source>
        <dbReference type="Proteomes" id="UP000094578"/>
    </source>
</evidence>
<proteinExistence type="predicted"/>
<keyword evidence="1" id="KW-0805">Transcription regulation</keyword>
<dbReference type="Pfam" id="PF01381">
    <property type="entry name" value="HTH_3"/>
    <property type="match status" value="1"/>
</dbReference>
<dbReference type="InterPro" id="IPR050807">
    <property type="entry name" value="TransReg_Diox_bact_type"/>
</dbReference>
<sequence length="116" mass="13308">MDEVLIKLGSKIREYRNLKGLSQDQLGELCGFHFSYIGGVERGERNITIENIAKISKALDIELSKLFEFNQETDENNLGEKQNLLNELTILLENKSVSQITMIKNIINEIFKTFSK</sequence>
<evidence type="ECO:0000256" key="3">
    <source>
        <dbReference type="ARBA" id="ARBA00023163"/>
    </source>
</evidence>